<dbReference type="PANTHER" id="PTHR33991:SF1">
    <property type="entry name" value="DNA REPAIR PROTEIN RECO"/>
    <property type="match status" value="1"/>
</dbReference>
<sequence length="200" mass="21475">MQLNATAIVVAARAHGETAVIVRAMTEEHGLVAGYVAGGRGRTLRPVVIPGNVVAIDLRARSESQLPFARLELVESRGPWLGEPLPAAAIGWVTALTATALPERNAYPNLYNALSAVLDAICHAPSARGWLQGLVAYEALLLRELGYGGAPPRAEAGLEPLLEIFAAHGPLLERYLLADRRGDVMSARTMLRERLGRMRT</sequence>
<protein>
    <submittedName>
        <fullName evidence="5">DNA repair protein RecO (Recombination protein O)</fullName>
    </submittedName>
</protein>
<evidence type="ECO:0000256" key="2">
    <source>
        <dbReference type="ARBA" id="ARBA00023172"/>
    </source>
</evidence>
<dbReference type="InterPro" id="IPR012340">
    <property type="entry name" value="NA-bd_OB-fold"/>
</dbReference>
<keyword evidence="1" id="KW-0227">DNA damage</keyword>
<keyword evidence="2" id="KW-0233">DNA recombination</keyword>
<dbReference type="GO" id="GO:0006310">
    <property type="term" value="P:DNA recombination"/>
    <property type="evidence" value="ECO:0007669"/>
    <property type="project" value="UniProtKB-KW"/>
</dbReference>
<evidence type="ECO:0000256" key="3">
    <source>
        <dbReference type="ARBA" id="ARBA00023204"/>
    </source>
</evidence>
<dbReference type="Gene3D" id="2.40.50.140">
    <property type="entry name" value="Nucleic acid-binding proteins"/>
    <property type="match status" value="1"/>
</dbReference>
<evidence type="ECO:0000313" key="6">
    <source>
        <dbReference type="Proteomes" id="UP000037643"/>
    </source>
</evidence>
<feature type="domain" description="DNA replication/recombination mediator RecO N-terminal" evidence="4">
    <location>
        <begin position="1"/>
        <end position="74"/>
    </location>
</feature>
<proteinExistence type="predicted"/>
<dbReference type="RefSeq" id="WP_047805718.1">
    <property type="nucleotide sequence ID" value="NZ_CP011805.1"/>
</dbReference>
<dbReference type="Proteomes" id="UP000037643">
    <property type="component" value="Chromosome"/>
</dbReference>
<accession>A0A0G3X7I7</accession>
<organism evidence="5 6">
    <name type="scientific">Pelagerythrobacter marensis</name>
    <dbReference type="NCBI Taxonomy" id="543877"/>
    <lineage>
        <taxon>Bacteria</taxon>
        <taxon>Pseudomonadati</taxon>
        <taxon>Pseudomonadota</taxon>
        <taxon>Alphaproteobacteria</taxon>
        <taxon>Sphingomonadales</taxon>
        <taxon>Erythrobacteraceae</taxon>
        <taxon>Pelagerythrobacter</taxon>
    </lineage>
</organism>
<dbReference type="Pfam" id="PF02565">
    <property type="entry name" value="RecO_C"/>
    <property type="match status" value="1"/>
</dbReference>
<dbReference type="STRING" id="543877.AM2010_484"/>
<keyword evidence="6" id="KW-1185">Reference proteome</keyword>
<keyword evidence="3" id="KW-0234">DNA repair</keyword>
<reference evidence="5 6" key="1">
    <citation type="submission" date="2015-06" db="EMBL/GenBank/DDBJ databases">
        <authorList>
            <person name="Kim K.M."/>
        </authorList>
    </citation>
    <scope>NUCLEOTIDE SEQUENCE [LARGE SCALE GENOMIC DNA]</scope>
    <source>
        <strain evidence="5 6">KCTC 22370</strain>
    </source>
</reference>
<name>A0A0G3X7I7_9SPHN</name>
<dbReference type="EMBL" id="CP011805">
    <property type="protein sequence ID" value="AKM06571.1"/>
    <property type="molecule type" value="Genomic_DNA"/>
</dbReference>
<dbReference type="PANTHER" id="PTHR33991">
    <property type="entry name" value="DNA REPAIR PROTEIN RECO"/>
    <property type="match status" value="1"/>
</dbReference>
<dbReference type="GO" id="GO:0043590">
    <property type="term" value="C:bacterial nucleoid"/>
    <property type="evidence" value="ECO:0007669"/>
    <property type="project" value="TreeGrafter"/>
</dbReference>
<evidence type="ECO:0000313" key="5">
    <source>
        <dbReference type="EMBL" id="AKM06571.1"/>
    </source>
</evidence>
<evidence type="ECO:0000256" key="1">
    <source>
        <dbReference type="ARBA" id="ARBA00022763"/>
    </source>
</evidence>
<dbReference type="AlphaFoldDB" id="A0A0G3X7I7"/>
<dbReference type="Pfam" id="PF11967">
    <property type="entry name" value="RecO_N"/>
    <property type="match status" value="1"/>
</dbReference>
<dbReference type="InterPro" id="IPR022572">
    <property type="entry name" value="DNA_rep/recomb_RecO_N"/>
</dbReference>
<dbReference type="GO" id="GO:0006302">
    <property type="term" value="P:double-strand break repair"/>
    <property type="evidence" value="ECO:0007669"/>
    <property type="project" value="TreeGrafter"/>
</dbReference>
<dbReference type="InterPro" id="IPR003717">
    <property type="entry name" value="RecO"/>
</dbReference>
<evidence type="ECO:0000259" key="4">
    <source>
        <dbReference type="Pfam" id="PF11967"/>
    </source>
</evidence>
<dbReference type="KEGG" id="amx:AM2010_484"/>
<gene>
    <name evidence="5" type="ORF">AM2010_484</name>
</gene>
<dbReference type="OrthoDB" id="9804792at2"/>
<dbReference type="PATRIC" id="fig|543877.4.peg.488"/>